<evidence type="ECO:0000313" key="2">
    <source>
        <dbReference type="EMBL" id="QOW09569.1"/>
    </source>
</evidence>
<feature type="chain" id="PRO_5032494558" evidence="1">
    <location>
        <begin position="21"/>
        <end position="180"/>
    </location>
</feature>
<dbReference type="AlphaFoldDB" id="A0A7M2Y6X4"/>
<dbReference type="Proteomes" id="UP000594195">
    <property type="component" value="Chromosome"/>
</dbReference>
<sequence length="180" mass="21232">MKRTYLIFFLLLFYSSSLFGQNNILNDSISEKGKLVQQISKNSISAIKIRNIKKSTEYVGYKLCEHQYLEILKLENQITESEIEQLIDSENGTLKCVGFILFAKKNNNKSSVLQKMNYLLKQKYYLMTNSCSDAISTTSLPKYCFDLINSRNFFFKPNFKLKKKEKKEWNIKMMVYEMKK</sequence>
<keyword evidence="3" id="KW-1185">Reference proteome</keyword>
<protein>
    <submittedName>
        <fullName evidence="2">Uncharacterized protein</fullName>
    </submittedName>
</protein>
<dbReference type="KEGG" id="kfa:Q73A0000_03915"/>
<dbReference type="EMBL" id="CP040442">
    <property type="protein sequence ID" value="QOW09569.1"/>
    <property type="molecule type" value="Genomic_DNA"/>
</dbReference>
<evidence type="ECO:0000256" key="1">
    <source>
        <dbReference type="SAM" id="SignalP"/>
    </source>
</evidence>
<organism evidence="2 3">
    <name type="scientific">Kaistella flava</name>
    <name type="common">ex Peng et al. 2021</name>
    <dbReference type="NCBI Taxonomy" id="2038776"/>
    <lineage>
        <taxon>Bacteria</taxon>
        <taxon>Pseudomonadati</taxon>
        <taxon>Bacteroidota</taxon>
        <taxon>Flavobacteriia</taxon>
        <taxon>Flavobacteriales</taxon>
        <taxon>Weeksellaceae</taxon>
        <taxon>Chryseobacterium group</taxon>
        <taxon>Kaistella</taxon>
    </lineage>
</organism>
<name>A0A7M2Y6X4_9FLAO</name>
<evidence type="ECO:0000313" key="3">
    <source>
        <dbReference type="Proteomes" id="UP000594195"/>
    </source>
</evidence>
<feature type="signal peptide" evidence="1">
    <location>
        <begin position="1"/>
        <end position="20"/>
    </location>
</feature>
<dbReference type="RefSeq" id="WP_193812781.1">
    <property type="nucleotide sequence ID" value="NZ_CP040442.1"/>
</dbReference>
<reference evidence="2 3" key="1">
    <citation type="submission" date="2019-05" db="EMBL/GenBank/DDBJ databases">
        <title>Chryseobacterium sp. isolated from King George Island, maritime Antarctica.</title>
        <authorList>
            <person name="Peng X."/>
        </authorList>
    </citation>
    <scope>NUCLEOTIDE SEQUENCE [LARGE SCALE GENOMIC DNA]</scope>
    <source>
        <strain evidence="2 3">7-3A</strain>
    </source>
</reference>
<gene>
    <name evidence="2" type="ORF">Q73A0000_03915</name>
</gene>
<keyword evidence="1" id="KW-0732">Signal</keyword>
<accession>A0A7M2Y6X4</accession>
<proteinExistence type="predicted"/>